<feature type="compositionally biased region" description="Polar residues" evidence="1">
    <location>
        <begin position="821"/>
        <end position="839"/>
    </location>
</feature>
<feature type="compositionally biased region" description="Basic and acidic residues" evidence="1">
    <location>
        <begin position="587"/>
        <end position="601"/>
    </location>
</feature>
<organism evidence="4 5">
    <name type="scientific">Amblyomma americanum</name>
    <name type="common">Lone star tick</name>
    <dbReference type="NCBI Taxonomy" id="6943"/>
    <lineage>
        <taxon>Eukaryota</taxon>
        <taxon>Metazoa</taxon>
        <taxon>Ecdysozoa</taxon>
        <taxon>Arthropoda</taxon>
        <taxon>Chelicerata</taxon>
        <taxon>Arachnida</taxon>
        <taxon>Acari</taxon>
        <taxon>Parasitiformes</taxon>
        <taxon>Ixodida</taxon>
        <taxon>Ixodoidea</taxon>
        <taxon>Ixodidae</taxon>
        <taxon>Amblyomminae</taxon>
        <taxon>Amblyomma</taxon>
    </lineage>
</organism>
<feature type="compositionally biased region" description="Basic and acidic residues" evidence="1">
    <location>
        <begin position="717"/>
        <end position="741"/>
    </location>
</feature>
<feature type="compositionally biased region" description="Basic and acidic residues" evidence="1">
    <location>
        <begin position="1413"/>
        <end position="1432"/>
    </location>
</feature>
<protein>
    <submittedName>
        <fullName evidence="4">Uncharacterized protein</fullName>
    </submittedName>
</protein>
<feature type="region of interest" description="Disordered" evidence="1">
    <location>
        <begin position="816"/>
        <end position="916"/>
    </location>
</feature>
<keyword evidence="2" id="KW-1133">Transmembrane helix</keyword>
<feature type="compositionally biased region" description="Basic and acidic residues" evidence="1">
    <location>
        <begin position="2125"/>
        <end position="2135"/>
    </location>
</feature>
<evidence type="ECO:0000313" key="4">
    <source>
        <dbReference type="EMBL" id="KAK8769920.1"/>
    </source>
</evidence>
<feature type="region of interest" description="Disordered" evidence="1">
    <location>
        <begin position="1991"/>
        <end position="2180"/>
    </location>
</feature>
<feature type="chain" id="PRO_5043036455" evidence="3">
    <location>
        <begin position="16"/>
        <end position="2213"/>
    </location>
</feature>
<keyword evidence="3" id="KW-0732">Signal</keyword>
<feature type="region of interest" description="Disordered" evidence="1">
    <location>
        <begin position="1205"/>
        <end position="1224"/>
    </location>
</feature>
<feature type="compositionally biased region" description="Polar residues" evidence="1">
    <location>
        <begin position="1864"/>
        <end position="1874"/>
    </location>
</feature>
<gene>
    <name evidence="4" type="ORF">V5799_013615</name>
</gene>
<feature type="region of interest" description="Disordered" evidence="1">
    <location>
        <begin position="159"/>
        <end position="251"/>
    </location>
</feature>
<feature type="region of interest" description="Disordered" evidence="1">
    <location>
        <begin position="755"/>
        <end position="804"/>
    </location>
</feature>
<dbReference type="Proteomes" id="UP001321473">
    <property type="component" value="Unassembled WGS sequence"/>
</dbReference>
<feature type="compositionally biased region" description="Basic and acidic residues" evidence="1">
    <location>
        <begin position="1689"/>
        <end position="1736"/>
    </location>
</feature>
<accession>A0AAQ4E5F6</accession>
<feature type="compositionally biased region" description="Basic and acidic residues" evidence="1">
    <location>
        <begin position="1898"/>
        <end position="1916"/>
    </location>
</feature>
<feature type="compositionally biased region" description="Basic and acidic residues" evidence="1">
    <location>
        <begin position="1825"/>
        <end position="1853"/>
    </location>
</feature>
<feature type="compositionally biased region" description="Polar residues" evidence="1">
    <location>
        <begin position="2159"/>
        <end position="2180"/>
    </location>
</feature>
<feature type="region of interest" description="Disordered" evidence="1">
    <location>
        <begin position="1234"/>
        <end position="1277"/>
    </location>
</feature>
<feature type="region of interest" description="Disordered" evidence="1">
    <location>
        <begin position="553"/>
        <end position="667"/>
    </location>
</feature>
<feature type="compositionally biased region" description="Polar residues" evidence="1">
    <location>
        <begin position="205"/>
        <end position="218"/>
    </location>
</feature>
<feature type="compositionally biased region" description="Polar residues" evidence="1">
    <location>
        <begin position="225"/>
        <end position="235"/>
    </location>
</feature>
<feature type="compositionally biased region" description="Basic and acidic residues" evidence="1">
    <location>
        <begin position="1761"/>
        <end position="1791"/>
    </location>
</feature>
<feature type="compositionally biased region" description="Basic and acidic residues" evidence="1">
    <location>
        <begin position="1160"/>
        <end position="1171"/>
    </location>
</feature>
<evidence type="ECO:0000256" key="1">
    <source>
        <dbReference type="SAM" id="MobiDB-lite"/>
    </source>
</evidence>
<feature type="compositionally biased region" description="Basic and acidic residues" evidence="1">
    <location>
        <begin position="1643"/>
        <end position="1677"/>
    </location>
</feature>
<name>A0AAQ4E5F6_AMBAM</name>
<evidence type="ECO:0000256" key="2">
    <source>
        <dbReference type="SAM" id="Phobius"/>
    </source>
</evidence>
<feature type="compositionally biased region" description="Basic residues" evidence="1">
    <location>
        <begin position="106"/>
        <end position="116"/>
    </location>
</feature>
<feature type="compositionally biased region" description="Basic and acidic residues" evidence="1">
    <location>
        <begin position="96"/>
        <end position="105"/>
    </location>
</feature>
<proteinExistence type="predicted"/>
<feature type="compositionally biased region" description="Polar residues" evidence="1">
    <location>
        <begin position="621"/>
        <end position="631"/>
    </location>
</feature>
<feature type="compositionally biased region" description="Basic and acidic residues" evidence="1">
    <location>
        <begin position="1239"/>
        <end position="1250"/>
    </location>
</feature>
<feature type="compositionally biased region" description="Basic and acidic residues" evidence="1">
    <location>
        <begin position="1506"/>
        <end position="1553"/>
    </location>
</feature>
<comment type="caution">
    <text evidence="4">The sequence shown here is derived from an EMBL/GenBank/DDBJ whole genome shotgun (WGS) entry which is preliminary data.</text>
</comment>
<keyword evidence="2" id="KW-0472">Membrane</keyword>
<feature type="compositionally biased region" description="Low complexity" evidence="1">
    <location>
        <begin position="1952"/>
        <end position="1966"/>
    </location>
</feature>
<feature type="transmembrane region" description="Helical" evidence="2">
    <location>
        <begin position="61"/>
        <end position="85"/>
    </location>
</feature>
<feature type="compositionally biased region" description="Basic and acidic residues" evidence="1">
    <location>
        <begin position="160"/>
        <end position="171"/>
    </location>
</feature>
<feature type="compositionally biased region" description="Basic and acidic residues" evidence="1">
    <location>
        <begin position="1351"/>
        <end position="1403"/>
    </location>
</feature>
<keyword evidence="5" id="KW-1185">Reference proteome</keyword>
<feature type="compositionally biased region" description="Low complexity" evidence="1">
    <location>
        <begin position="1147"/>
        <end position="1159"/>
    </location>
</feature>
<keyword evidence="2" id="KW-0812">Transmembrane</keyword>
<feature type="region of interest" description="Disordered" evidence="1">
    <location>
        <begin position="710"/>
        <end position="743"/>
    </location>
</feature>
<feature type="compositionally biased region" description="Polar residues" evidence="1">
    <location>
        <begin position="786"/>
        <end position="804"/>
    </location>
</feature>
<reference evidence="4 5" key="1">
    <citation type="journal article" date="2023" name="Arcadia Sci">
        <title>De novo assembly of a long-read Amblyomma americanum tick genome.</title>
        <authorList>
            <person name="Chou S."/>
            <person name="Poskanzer K.E."/>
            <person name="Rollins M."/>
            <person name="Thuy-Boun P.S."/>
        </authorList>
    </citation>
    <scope>NUCLEOTIDE SEQUENCE [LARGE SCALE GENOMIC DNA]</scope>
    <source>
        <strain evidence="4">F_SG_1</strain>
        <tissue evidence="4">Salivary glands</tissue>
    </source>
</reference>
<sequence>MVLLVQLLTWSPAATFPLALRTTRAANITAVTVDKHTRDNDPISEILIEHVGEDEAVMLPLLIGLLVLGALIFLSLLLLGCLLVLRLCESDSAKYHRLRSEDSESHRHRSKTKRSRQSQVFTYVDLSNADCSCREHAAEGQRQAPAPRFGVQFQTASKLEVNDAHKPRERQGAPSPAPRKSRMAGMGLPSGEDDADTQPERRPTSAESDINPSGSTNAPVHGTGEQPTKGVSVQSPVGIPLSHGGSVNEGDEFDTYRERCTQFRSVIPQLEINVRDRLVKRHASSAAGGRMPPGRTRIDHEAESSVTAQTTESAYAFHPDLHISPQTEVDSHGGYDMSSDIQLSPLFSPGTLSVSSPYLQNRPRTRRPGDSTSEHTSPFRAETTDVFGHGRYYEEHAGSQMGKTETSQVTARRHSEVNSAPKGRQPVSVTSPGRIRHPGSALVEFPDNRIAARDDSSSVTSSDSTRFQELFGNEAAKARQAIVPVQNIAEESKPPVAPMGINTNVYLHRIPLTRPSAIHSPYQSPSREMSAQVPQTAAYLDLPETAKSLEATAYEKPEDGMMDRSSSSEGPQRTHPVAEASVSNSLTERKERTLSTNEKLRLPQPPMQRVRYDLQSKLSDDQSAVISGSLPSSVRKRRDDRSSTEPFSVDELSHHKASASDPFSEIDASSGPAYVKKDTAVAPFVHPRSKSFALPVLPSTASVSAADDGRLGLGASSEEHAKEGRGLSLRVEGDQDVEARTDSAPLIMEKGAQPLGKVVAREEPSVTSSALVKSVDTLESRKHTSPGATSYVQEVPSSAVSASTYAPDYSAQPIAAREGSLIQSSAQHDTLAETRSSGKAATRSGDNEAGGKQSALPVPAQDKEVTGKNSTAPGELNAETDEGSLTPKEPLVFPSGSESEEAAGSLEAYDTKKKSLSDAAPPYAADLWTPFKVLSKKDREALASLNQEHGTSILPAQVPQKQLVISKEELLIRGRDTTLPTVDTEAQSGALEEQVIPEKQTLLFDDDVDQESGAAGSFAASSVGNRGGILSVPPSTRQPPVPHDATTQMIPHTSVPDHQIEKGTAITGRHDHIVPGEEKGGQLSDVASADEKQISINENKEAMERGPGGSSGELATKERRGVPMSSIGSEEQVERYEENGKSLSKALQPSTTLQLTSLPHTDKLTSREEHNIPASRGTKQEIWANVPQAPPVDRQAASENGVALPDQTEAYPRPSATAAQPKPEGNAIFVRQSQLSDQSGKESRALEDAAKPTLGERLTEDAITTTKRPPVTSSPPPQMLLFGPQPTFWDFTKNDSIISRQEYTVPGEMTGGLFSDVVSAEDNQITRDEKKVPTLRGRSTAAAPLNDVVPAEDKPITSDEKREPMARRRDTEIERFNDVASAEDKQLTSDRNRVPMDRSRDAVANRSNDVVSAEDKQIARDEKVERRAEDRVTAAAPFNDLASAEDKQITSDGNRVPMERSHDAVTDRSNDAVSAEDKHIARDEKIEPRAEDRVTAAAPFNDVDSAEDKQINRVPMERIRHDAVTDRSDHVVSAEDKQVARDEKVQRRTEDRVTSAAPFNDVVSAEDKQITSDRNRVPMERSHDAVTDRSNDVVSAEDKQIARDEKVERRAEDRVTAAAPFNDLASAEDKQITSDGNRVPMEQSHDAVTDRSNDAVSAEDKHIARDEKIEPRAEDRVTAAAPFNDVDSAEDKQINRVPMERIRHDAVTDRSDHVVSAEDKQVARDEKVQRRTEDRVTSAAPFNDVVSAEDKQITSDGNRVPMERSHDDVTDRSNDVVSAEDKQIARDEKVERRAEDRVTAAAPFNDVAFAEDKQISSEENMVPMERSHDDVTDRSRDVVSAEDKQVARDEKKVLMPQGHDATVVSINENKQITTAEKREPVARGSDTAAAPFSDIVSEEDKQIIGNERKDTVERDLNTGAGNLVAEESLEVQPSTPGVLGPRTPCEGENRSLSEAAAPSASEQRSPFPKNGGLVLSREEIEVPADRAQKLDAVTRQTNEPDKQVAPDIGTNSPGAAAEEQVIPVTLPVTRSPPMSYLDDEEFRAPDSASEPSVTEFVAPSQQRPPVTSAPPPQMLLHGPLPPVWDDKNSALTTRQEYTVPGETTGGPFSASERRLTDDFGSPESSEPRFSEDRRAAAKGAKSTEQTENVFKAAKRRSSWADSSQSQLQPPNLARSSHSSVDISPPAYGDLTHTTLWCCHCACSAAFIHNIAQY</sequence>
<feature type="signal peptide" evidence="3">
    <location>
        <begin position="1"/>
        <end position="15"/>
    </location>
</feature>
<feature type="compositionally biased region" description="Polar residues" evidence="1">
    <location>
        <begin position="401"/>
        <end position="410"/>
    </location>
</feature>
<feature type="region of interest" description="Disordered" evidence="1">
    <location>
        <begin position="1812"/>
        <end position="1973"/>
    </location>
</feature>
<feature type="compositionally biased region" description="Basic and acidic residues" evidence="1">
    <location>
        <begin position="1457"/>
        <end position="1494"/>
    </location>
</feature>
<dbReference type="EMBL" id="JARKHS020021883">
    <property type="protein sequence ID" value="KAK8769920.1"/>
    <property type="molecule type" value="Genomic_DNA"/>
</dbReference>
<evidence type="ECO:0000256" key="3">
    <source>
        <dbReference type="SAM" id="SignalP"/>
    </source>
</evidence>
<feature type="compositionally biased region" description="Basic and acidic residues" evidence="1">
    <location>
        <begin position="553"/>
        <end position="562"/>
    </location>
</feature>
<feature type="region of interest" description="Disordered" evidence="1">
    <location>
        <begin position="1096"/>
        <end position="1182"/>
    </location>
</feature>
<feature type="compositionally biased region" description="Basic and acidic residues" evidence="1">
    <location>
        <begin position="610"/>
        <end position="620"/>
    </location>
</feature>
<feature type="region of interest" description="Disordered" evidence="1">
    <location>
        <begin position="352"/>
        <end position="440"/>
    </location>
</feature>
<evidence type="ECO:0000313" key="5">
    <source>
        <dbReference type="Proteomes" id="UP001321473"/>
    </source>
</evidence>
<feature type="compositionally biased region" description="Basic and acidic residues" evidence="1">
    <location>
        <begin position="1565"/>
        <end position="1615"/>
    </location>
</feature>
<feature type="region of interest" description="Disordered" evidence="1">
    <location>
        <begin position="96"/>
        <end position="119"/>
    </location>
</feature>
<feature type="region of interest" description="Disordered" evidence="1">
    <location>
        <begin position="1336"/>
        <end position="1791"/>
    </location>
</feature>